<protein>
    <submittedName>
        <fullName evidence="1">Chromosome transmission fidelity protein 8 like protein</fullName>
    </submittedName>
</protein>
<reference evidence="1 2" key="1">
    <citation type="journal article" date="2018" name="Sci. Data">
        <title>The draft genome sequence of cork oak.</title>
        <authorList>
            <person name="Ramos A.M."/>
            <person name="Usie A."/>
            <person name="Barbosa P."/>
            <person name="Barros P.M."/>
            <person name="Capote T."/>
            <person name="Chaves I."/>
            <person name="Simoes F."/>
            <person name="Abreu I."/>
            <person name="Carrasquinho I."/>
            <person name="Faro C."/>
            <person name="Guimaraes J.B."/>
            <person name="Mendonca D."/>
            <person name="Nobrega F."/>
            <person name="Rodrigues L."/>
            <person name="Saibo N.J.M."/>
            <person name="Varela M.C."/>
            <person name="Egas C."/>
            <person name="Matos J."/>
            <person name="Miguel C.M."/>
            <person name="Oliveira M.M."/>
            <person name="Ricardo C.P."/>
            <person name="Goncalves S."/>
        </authorList>
    </citation>
    <scope>NUCLEOTIDE SEQUENCE [LARGE SCALE GENOMIC DNA]</scope>
    <source>
        <strain evidence="2">cv. HL8</strain>
    </source>
</reference>
<proteinExistence type="predicted"/>
<dbReference type="GO" id="GO:0031390">
    <property type="term" value="C:Ctf18 RFC-like complex"/>
    <property type="evidence" value="ECO:0007669"/>
    <property type="project" value="InterPro"/>
</dbReference>
<evidence type="ECO:0000313" key="2">
    <source>
        <dbReference type="Proteomes" id="UP000237347"/>
    </source>
</evidence>
<dbReference type="Pfam" id="PF09696">
    <property type="entry name" value="Ctf8"/>
    <property type="match status" value="1"/>
</dbReference>
<name>A0AAW0IHF1_QUESU</name>
<dbReference type="PANTHER" id="PTHR47475">
    <property type="entry name" value="CHROMOSOME TRANSMISSION FIDELITY PROTEIN 8"/>
    <property type="match status" value="1"/>
</dbReference>
<evidence type="ECO:0000313" key="1">
    <source>
        <dbReference type="EMBL" id="KAK7813873.1"/>
    </source>
</evidence>
<dbReference type="AlphaFoldDB" id="A0AAW0IHF1"/>
<accession>A0AAW0IHF1</accession>
<dbReference type="GO" id="GO:0007064">
    <property type="term" value="P:mitotic sister chromatid cohesion"/>
    <property type="evidence" value="ECO:0007669"/>
    <property type="project" value="InterPro"/>
</dbReference>
<gene>
    <name evidence="1" type="primary">Chtf8</name>
    <name evidence="1" type="ORF">CFP56_004302</name>
</gene>
<sequence>MQIRVKCKCGEAKCPEWAVVELQGVVEAQPAFQDRLQNLEIGVLCRPSSQQVYTLKVGYHELTGSKVALKKPMLVLQKTKRTDTGDDVGTDTNSSNVELQVVGIIRHRILFKTRPKPLISSKLANLLAHFLCLIEGYAMKGQIARNVILF</sequence>
<dbReference type="EMBL" id="PKMF04001175">
    <property type="protein sequence ID" value="KAK7813873.1"/>
    <property type="molecule type" value="Genomic_DNA"/>
</dbReference>
<comment type="caution">
    <text evidence="1">The sequence shown here is derived from an EMBL/GenBank/DDBJ whole genome shotgun (WGS) entry which is preliminary data.</text>
</comment>
<keyword evidence="2" id="KW-1185">Reference proteome</keyword>
<organism evidence="1 2">
    <name type="scientific">Quercus suber</name>
    <name type="common">Cork oak</name>
    <dbReference type="NCBI Taxonomy" id="58331"/>
    <lineage>
        <taxon>Eukaryota</taxon>
        <taxon>Viridiplantae</taxon>
        <taxon>Streptophyta</taxon>
        <taxon>Embryophyta</taxon>
        <taxon>Tracheophyta</taxon>
        <taxon>Spermatophyta</taxon>
        <taxon>Magnoliopsida</taxon>
        <taxon>eudicotyledons</taxon>
        <taxon>Gunneridae</taxon>
        <taxon>Pentapetalae</taxon>
        <taxon>rosids</taxon>
        <taxon>fabids</taxon>
        <taxon>Fagales</taxon>
        <taxon>Fagaceae</taxon>
        <taxon>Quercus</taxon>
    </lineage>
</organism>
<dbReference type="Proteomes" id="UP000237347">
    <property type="component" value="Unassembled WGS sequence"/>
</dbReference>
<dbReference type="InterPro" id="IPR018607">
    <property type="entry name" value="Ctf8"/>
</dbReference>
<dbReference type="PANTHER" id="PTHR47475:SF2">
    <property type="entry name" value="CHROMOSOME TRANSMISSION FIDELITY PROTEIN 8"/>
    <property type="match status" value="1"/>
</dbReference>